<dbReference type="SMART" id="SM00563">
    <property type="entry name" value="PlsC"/>
    <property type="match status" value="1"/>
</dbReference>
<dbReference type="SUPFAM" id="SSF69593">
    <property type="entry name" value="Glycerol-3-phosphate (1)-acyltransferase"/>
    <property type="match status" value="1"/>
</dbReference>
<evidence type="ECO:0000256" key="2">
    <source>
        <dbReference type="ARBA" id="ARBA00022679"/>
    </source>
</evidence>
<proteinExistence type="predicted"/>
<organism evidence="6 7">
    <name type="scientific">Undibacterium luofuense</name>
    <dbReference type="NCBI Taxonomy" id="2828733"/>
    <lineage>
        <taxon>Bacteria</taxon>
        <taxon>Pseudomonadati</taxon>
        <taxon>Pseudomonadota</taxon>
        <taxon>Betaproteobacteria</taxon>
        <taxon>Burkholderiales</taxon>
        <taxon>Oxalobacteraceae</taxon>
        <taxon>Undibacterium</taxon>
    </lineage>
</organism>
<accession>A0A941I767</accession>
<sequence>MYRIFLFIRSLIFLLVMITATVIWAPVSMCFAFLPYVQRYKITAMWNRFIIFAARVICGIEYEVRGKENFPDSPAILLAKHQSAWETIFLMTVTPRPLVFVFKKEILYLPFFGWAIALLRMIPIDRSKGKDAFNHVVRHGTRRLADGQWIVMFPEGTRIPVGKKGSYKMGGTRLAVATKAPVIPVALNSGEFWPKNSFIKHPGKVIVSIGKPISSEGKDAGELMQEVESWIESEMRVISPDVYRDKAAA</sequence>
<keyword evidence="4" id="KW-0472">Membrane</keyword>
<dbReference type="EMBL" id="JAGSPN010000006">
    <property type="protein sequence ID" value="MBR7782559.1"/>
    <property type="molecule type" value="Genomic_DNA"/>
</dbReference>
<evidence type="ECO:0000259" key="5">
    <source>
        <dbReference type="SMART" id="SM00563"/>
    </source>
</evidence>
<protein>
    <submittedName>
        <fullName evidence="6">1-acyl-sn-glycerol-3-phosphate acyltransferase</fullName>
    </submittedName>
</protein>
<dbReference type="AlphaFoldDB" id="A0A941I767"/>
<dbReference type="GO" id="GO:0006654">
    <property type="term" value="P:phosphatidic acid biosynthetic process"/>
    <property type="evidence" value="ECO:0007669"/>
    <property type="project" value="TreeGrafter"/>
</dbReference>
<dbReference type="GO" id="GO:0003841">
    <property type="term" value="F:1-acylglycerol-3-phosphate O-acyltransferase activity"/>
    <property type="evidence" value="ECO:0007669"/>
    <property type="project" value="TreeGrafter"/>
</dbReference>
<comment type="caution">
    <text evidence="6">The sequence shown here is derived from an EMBL/GenBank/DDBJ whole genome shotgun (WGS) entry which is preliminary data.</text>
</comment>
<dbReference type="RefSeq" id="WP_212687862.1">
    <property type="nucleotide sequence ID" value="NZ_JAGSPN010000006.1"/>
</dbReference>
<keyword evidence="7" id="KW-1185">Reference proteome</keyword>
<dbReference type="Proteomes" id="UP000680067">
    <property type="component" value="Unassembled WGS sequence"/>
</dbReference>
<dbReference type="PANTHER" id="PTHR10434">
    <property type="entry name" value="1-ACYL-SN-GLYCEROL-3-PHOSPHATE ACYLTRANSFERASE"/>
    <property type="match status" value="1"/>
</dbReference>
<evidence type="ECO:0000313" key="7">
    <source>
        <dbReference type="Proteomes" id="UP000680067"/>
    </source>
</evidence>
<dbReference type="InterPro" id="IPR002123">
    <property type="entry name" value="Plipid/glycerol_acylTrfase"/>
</dbReference>
<evidence type="ECO:0000256" key="1">
    <source>
        <dbReference type="ARBA" id="ARBA00005189"/>
    </source>
</evidence>
<evidence type="ECO:0000256" key="4">
    <source>
        <dbReference type="SAM" id="Phobius"/>
    </source>
</evidence>
<keyword evidence="2" id="KW-0808">Transferase</keyword>
<keyword evidence="4" id="KW-1133">Transmembrane helix</keyword>
<name>A0A941I767_9BURK</name>
<reference evidence="6" key="1">
    <citation type="submission" date="2021-04" db="EMBL/GenBank/DDBJ databases">
        <title>novel species isolated from subtropical streams in China.</title>
        <authorList>
            <person name="Lu H."/>
        </authorList>
    </citation>
    <scope>NUCLEOTIDE SEQUENCE</scope>
    <source>
        <strain evidence="6">LFS511W</strain>
    </source>
</reference>
<feature type="domain" description="Phospholipid/glycerol acyltransferase" evidence="5">
    <location>
        <begin position="75"/>
        <end position="190"/>
    </location>
</feature>
<gene>
    <name evidence="6" type="ORF">KDM89_10410</name>
</gene>
<keyword evidence="3 6" id="KW-0012">Acyltransferase</keyword>
<evidence type="ECO:0000313" key="6">
    <source>
        <dbReference type="EMBL" id="MBR7782559.1"/>
    </source>
</evidence>
<dbReference type="PANTHER" id="PTHR10434:SF40">
    <property type="entry name" value="1-ACYL-SN-GLYCEROL-3-PHOSPHATE ACYLTRANSFERASE"/>
    <property type="match status" value="1"/>
</dbReference>
<comment type="pathway">
    <text evidence="1">Lipid metabolism.</text>
</comment>
<dbReference type="CDD" id="cd07989">
    <property type="entry name" value="LPLAT_AGPAT-like"/>
    <property type="match status" value="1"/>
</dbReference>
<dbReference type="Pfam" id="PF01553">
    <property type="entry name" value="Acyltransferase"/>
    <property type="match status" value="1"/>
</dbReference>
<keyword evidence="4" id="KW-0812">Transmembrane</keyword>
<feature type="transmembrane region" description="Helical" evidence="4">
    <location>
        <begin position="12"/>
        <end position="37"/>
    </location>
</feature>
<evidence type="ECO:0000256" key="3">
    <source>
        <dbReference type="ARBA" id="ARBA00023315"/>
    </source>
</evidence>